<name>A0A9P1JR42_9PROT</name>
<dbReference type="AlphaFoldDB" id="A0A9P1JR42"/>
<proteinExistence type="predicted"/>
<gene>
    <name evidence="1" type="ORF">AZOBR_110124</name>
</gene>
<reference evidence="1 2" key="1">
    <citation type="journal article" date="2011" name="PLoS Genet.">
        <title>Azospirillum genomes reveal transition of bacteria from aquatic to terrestrial environments.</title>
        <authorList>
            <person name="Wisniewski-Dye F."/>
            <person name="Borziak K."/>
            <person name="Khalsa-Moyers G."/>
            <person name="Alexandre G."/>
            <person name="Sukharnikov L.O."/>
            <person name="Wuichet K."/>
            <person name="Hurst G.B."/>
            <person name="McDonald W.H."/>
            <person name="Robertson J.S."/>
            <person name="Barbe V."/>
            <person name="Calteau A."/>
            <person name="Rouy Z."/>
            <person name="Mangenot S."/>
            <person name="Prigent-Combaret C."/>
            <person name="Normand P."/>
            <person name="Boyer M."/>
            <person name="Siguier P."/>
            <person name="Dessaux Y."/>
            <person name="Elmerich C."/>
            <person name="Condemine G."/>
            <person name="Krishnen G."/>
            <person name="Kennedy I."/>
            <person name="Paterson A.H."/>
            <person name="Gonzalez V."/>
            <person name="Mavingui P."/>
            <person name="Zhulin I.B."/>
        </authorList>
    </citation>
    <scope>NUCLEOTIDE SEQUENCE [LARGE SCALE GENOMIC DNA]</scope>
    <source>
        <strain evidence="1 2">Sp245</strain>
    </source>
</reference>
<evidence type="ECO:0000313" key="1">
    <source>
        <dbReference type="EMBL" id="CCC98150.1"/>
    </source>
</evidence>
<sequence>MGRVGLPPGSPGGNAAGVPGFQAILARDGAWRGRTGIFRRARLFYNPGCAFGALLR</sequence>
<accession>A0A9P1JR42</accession>
<dbReference type="Proteomes" id="UP000007319">
    <property type="component" value="Chromosome"/>
</dbReference>
<organism evidence="1 2">
    <name type="scientific">Azospirillum baldaniorum</name>
    <dbReference type="NCBI Taxonomy" id="1064539"/>
    <lineage>
        <taxon>Bacteria</taxon>
        <taxon>Pseudomonadati</taxon>
        <taxon>Pseudomonadota</taxon>
        <taxon>Alphaproteobacteria</taxon>
        <taxon>Rhodospirillales</taxon>
        <taxon>Azospirillaceae</taxon>
        <taxon>Azospirillum</taxon>
    </lineage>
</organism>
<protein>
    <submittedName>
        <fullName evidence="1">Uncharacterized protein</fullName>
    </submittedName>
</protein>
<evidence type="ECO:0000313" key="2">
    <source>
        <dbReference type="Proteomes" id="UP000007319"/>
    </source>
</evidence>
<dbReference type="KEGG" id="abs:AZOBR_110124"/>
<dbReference type="EMBL" id="HE577327">
    <property type="protein sequence ID" value="CCC98150.1"/>
    <property type="molecule type" value="Genomic_DNA"/>
</dbReference>
<keyword evidence="2" id="KW-1185">Reference proteome</keyword>